<evidence type="ECO:0008006" key="3">
    <source>
        <dbReference type="Google" id="ProtNLM"/>
    </source>
</evidence>
<evidence type="ECO:0000313" key="1">
    <source>
        <dbReference type="EMBL" id="TFE01111.1"/>
    </source>
</evidence>
<comment type="caution">
    <text evidence="1">The sequence shown here is derived from an EMBL/GenBank/DDBJ whole genome shotgun (WGS) entry which is preliminary data.</text>
</comment>
<gene>
    <name evidence="1" type="ORF">E2626_10650</name>
</gene>
<dbReference type="EMBL" id="SORX01000005">
    <property type="protein sequence ID" value="TFE01111.1"/>
    <property type="molecule type" value="Genomic_DNA"/>
</dbReference>
<dbReference type="OrthoDB" id="2989236at2"/>
<protein>
    <recommendedName>
        <fullName evidence="3">Sporulation protein YqfC</fullName>
    </recommendedName>
</protein>
<keyword evidence="2" id="KW-1185">Reference proteome</keyword>
<accession>A0A4Y8LEE5</accession>
<sequence>MEGVFYMVKKQWLNRAADWLNLPEDLITDLPRIEWVAIKTVKIENHKGLMHYASSSIKFYVKSGVITIAGEHLMVSSLTNEYASVSGDIKEILFNGQHDD</sequence>
<dbReference type="Pfam" id="PF07873">
    <property type="entry name" value="YabP"/>
    <property type="match status" value="1"/>
</dbReference>
<dbReference type="Proteomes" id="UP000297776">
    <property type="component" value="Unassembled WGS sequence"/>
</dbReference>
<name>A0A4Y8LEE5_9BACL</name>
<evidence type="ECO:0000313" key="2">
    <source>
        <dbReference type="Proteomes" id="UP000297776"/>
    </source>
</evidence>
<dbReference type="InterPro" id="IPR022476">
    <property type="entry name" value="Spore_YabP/YqfC"/>
</dbReference>
<dbReference type="AlphaFoldDB" id="A0A4Y8LEE5"/>
<proteinExistence type="predicted"/>
<reference evidence="1 2" key="1">
    <citation type="submission" date="2019-03" db="EMBL/GenBank/DDBJ databases">
        <authorList>
            <person name="Yang Y."/>
        </authorList>
    </citation>
    <scope>NUCLEOTIDE SEQUENCE [LARGE SCALE GENOMIC DNA]</scope>
    <source>
        <strain evidence="1 2">ASL-1</strain>
    </source>
</reference>
<organism evidence="1 2">
    <name type="scientific">Jeotgalibacillus salarius</name>
    <dbReference type="NCBI Taxonomy" id="546023"/>
    <lineage>
        <taxon>Bacteria</taxon>
        <taxon>Bacillati</taxon>
        <taxon>Bacillota</taxon>
        <taxon>Bacilli</taxon>
        <taxon>Bacillales</taxon>
        <taxon>Caryophanaceae</taxon>
        <taxon>Jeotgalibacillus</taxon>
    </lineage>
</organism>